<protein>
    <submittedName>
        <fullName evidence="1">Uncharacterized protein</fullName>
    </submittedName>
</protein>
<organism evidence="1 2">
    <name type="scientific">Nocardia acididurans</name>
    <dbReference type="NCBI Taxonomy" id="2802282"/>
    <lineage>
        <taxon>Bacteria</taxon>
        <taxon>Bacillati</taxon>
        <taxon>Actinomycetota</taxon>
        <taxon>Actinomycetes</taxon>
        <taxon>Mycobacteriales</taxon>
        <taxon>Nocardiaceae</taxon>
        <taxon>Nocardia</taxon>
    </lineage>
</organism>
<proteinExistence type="predicted"/>
<gene>
    <name evidence="1" type="ORF">JK358_16720</name>
</gene>
<accession>A0ABS1MA43</accession>
<keyword evidence="2" id="KW-1185">Reference proteome</keyword>
<reference evidence="1 2" key="1">
    <citation type="submission" date="2021-01" db="EMBL/GenBank/DDBJ databases">
        <title>WGS of actinomycetes isolated from Thailand.</title>
        <authorList>
            <person name="Thawai C."/>
        </authorList>
    </citation>
    <scope>NUCLEOTIDE SEQUENCE [LARGE SCALE GENOMIC DNA]</scope>
    <source>
        <strain evidence="1 2">LPG 2</strain>
    </source>
</reference>
<dbReference type="EMBL" id="JAERRJ010000006">
    <property type="protein sequence ID" value="MBL1076043.1"/>
    <property type="molecule type" value="Genomic_DNA"/>
</dbReference>
<dbReference type="Proteomes" id="UP000602198">
    <property type="component" value="Unassembled WGS sequence"/>
</dbReference>
<evidence type="ECO:0000313" key="1">
    <source>
        <dbReference type="EMBL" id="MBL1076043.1"/>
    </source>
</evidence>
<sequence length="69" mass="7387">MAYTINHFSQANPAGPGQGDIPRLLRTVAATIESLGDVTVSDLIMHTEITADGPWPSITVYYDQAAPTE</sequence>
<dbReference type="RefSeq" id="WP_201948626.1">
    <property type="nucleotide sequence ID" value="NZ_JAERRJ010000006.1"/>
</dbReference>
<comment type="caution">
    <text evidence="1">The sequence shown here is derived from an EMBL/GenBank/DDBJ whole genome shotgun (WGS) entry which is preliminary data.</text>
</comment>
<evidence type="ECO:0000313" key="2">
    <source>
        <dbReference type="Proteomes" id="UP000602198"/>
    </source>
</evidence>
<name>A0ABS1MA43_9NOCA</name>